<protein>
    <recommendedName>
        <fullName evidence="2">Stage 0 sporulation protein A homolog</fullName>
    </recommendedName>
</protein>
<evidence type="ECO:0000256" key="6">
    <source>
        <dbReference type="ARBA" id="ARBA00023015"/>
    </source>
</evidence>
<dbReference type="InterPro" id="IPR011006">
    <property type="entry name" value="CheY-like_superfamily"/>
</dbReference>
<evidence type="ECO:0000256" key="4">
    <source>
        <dbReference type="ARBA" id="ARBA00022553"/>
    </source>
</evidence>
<dbReference type="Gene3D" id="3.40.50.2300">
    <property type="match status" value="1"/>
</dbReference>
<comment type="caution">
    <text evidence="14">The sequence shown here is derived from an EMBL/GenBank/DDBJ whole genome shotgun (WGS) entry which is preliminary data.</text>
</comment>
<dbReference type="AlphaFoldDB" id="A0A2T3FLQ6"/>
<evidence type="ECO:0000256" key="7">
    <source>
        <dbReference type="ARBA" id="ARBA00023125"/>
    </source>
</evidence>
<keyword evidence="6" id="KW-0805">Transcription regulation</keyword>
<dbReference type="Pfam" id="PF00072">
    <property type="entry name" value="Response_reg"/>
    <property type="match status" value="1"/>
</dbReference>
<dbReference type="InterPro" id="IPR041522">
    <property type="entry name" value="CdaR_GGDEF"/>
</dbReference>
<evidence type="ECO:0000259" key="13">
    <source>
        <dbReference type="PROSITE" id="PS50110"/>
    </source>
</evidence>
<dbReference type="RefSeq" id="WP_107001617.1">
    <property type="nucleotide sequence ID" value="NZ_DBFCBK010000025.1"/>
</dbReference>
<evidence type="ECO:0000256" key="2">
    <source>
        <dbReference type="ARBA" id="ARBA00018672"/>
    </source>
</evidence>
<dbReference type="PRINTS" id="PR00032">
    <property type="entry name" value="HTHARAC"/>
</dbReference>
<dbReference type="PANTHER" id="PTHR42713:SF3">
    <property type="entry name" value="TRANSCRIPTIONAL REGULATORY PROTEIN HPTR"/>
    <property type="match status" value="1"/>
</dbReference>
<dbReference type="SMART" id="SM00342">
    <property type="entry name" value="HTH_ARAC"/>
    <property type="match status" value="1"/>
</dbReference>
<dbReference type="GO" id="GO:0005737">
    <property type="term" value="C:cytoplasm"/>
    <property type="evidence" value="ECO:0007669"/>
    <property type="project" value="UniProtKB-SubCell"/>
</dbReference>
<dbReference type="CDD" id="cd17536">
    <property type="entry name" value="REC_YesN-like"/>
    <property type="match status" value="1"/>
</dbReference>
<keyword evidence="11" id="KW-0175">Coiled coil</keyword>
<evidence type="ECO:0000313" key="14">
    <source>
        <dbReference type="EMBL" id="PST36202.1"/>
    </source>
</evidence>
<feature type="domain" description="Response regulatory" evidence="13">
    <location>
        <begin position="5"/>
        <end position="122"/>
    </location>
</feature>
<name>A0A2T3FLQ6_9CLOT</name>
<dbReference type="InterPro" id="IPR001789">
    <property type="entry name" value="Sig_transdc_resp-reg_receiver"/>
</dbReference>
<dbReference type="InterPro" id="IPR051552">
    <property type="entry name" value="HptR"/>
</dbReference>
<dbReference type="SMART" id="SM00448">
    <property type="entry name" value="REC"/>
    <property type="match status" value="1"/>
</dbReference>
<dbReference type="Proteomes" id="UP000241048">
    <property type="component" value="Unassembled WGS sequence"/>
</dbReference>
<keyword evidence="5" id="KW-0902">Two-component regulatory system</keyword>
<organism evidence="14 15">
    <name type="scientific">Clostridium fessum</name>
    <dbReference type="NCBI Taxonomy" id="2126740"/>
    <lineage>
        <taxon>Bacteria</taxon>
        <taxon>Bacillati</taxon>
        <taxon>Bacillota</taxon>
        <taxon>Clostridia</taxon>
        <taxon>Eubacteriales</taxon>
        <taxon>Clostridiaceae</taxon>
        <taxon>Clostridium</taxon>
    </lineage>
</organism>
<evidence type="ECO:0000256" key="3">
    <source>
        <dbReference type="ARBA" id="ARBA00022490"/>
    </source>
</evidence>
<dbReference type="PANTHER" id="PTHR42713">
    <property type="entry name" value="HISTIDINE KINASE-RELATED"/>
    <property type="match status" value="1"/>
</dbReference>
<dbReference type="Pfam" id="PF17853">
    <property type="entry name" value="GGDEF_2"/>
    <property type="match status" value="1"/>
</dbReference>
<evidence type="ECO:0000256" key="8">
    <source>
        <dbReference type="ARBA" id="ARBA00023163"/>
    </source>
</evidence>
<evidence type="ECO:0000256" key="9">
    <source>
        <dbReference type="ARBA" id="ARBA00024867"/>
    </source>
</evidence>
<dbReference type="Gene3D" id="1.10.10.60">
    <property type="entry name" value="Homeodomain-like"/>
    <property type="match status" value="2"/>
</dbReference>
<dbReference type="GO" id="GO:0043565">
    <property type="term" value="F:sequence-specific DNA binding"/>
    <property type="evidence" value="ECO:0007669"/>
    <property type="project" value="InterPro"/>
</dbReference>
<dbReference type="InterPro" id="IPR020449">
    <property type="entry name" value="Tscrpt_reg_AraC-type_HTH"/>
</dbReference>
<dbReference type="PROSITE" id="PS01124">
    <property type="entry name" value="HTH_ARAC_FAMILY_2"/>
    <property type="match status" value="1"/>
</dbReference>
<feature type="coiled-coil region" evidence="11">
    <location>
        <begin position="111"/>
        <end position="138"/>
    </location>
</feature>
<comment type="function">
    <text evidence="9">May play the central regulatory role in sporulation. It may be an element of the effector pathway responsible for the activation of sporulation genes in response to nutritional stress. Spo0A may act in concert with spo0H (a sigma factor) to control the expression of some genes that are critical to the sporulation process.</text>
</comment>
<dbReference type="InterPro" id="IPR009057">
    <property type="entry name" value="Homeodomain-like_sf"/>
</dbReference>
<dbReference type="InterPro" id="IPR018060">
    <property type="entry name" value="HTH_AraC"/>
</dbReference>
<dbReference type="Pfam" id="PF12833">
    <property type="entry name" value="HTH_18"/>
    <property type="match status" value="1"/>
</dbReference>
<dbReference type="GO" id="GO:0003700">
    <property type="term" value="F:DNA-binding transcription factor activity"/>
    <property type="evidence" value="ECO:0007669"/>
    <property type="project" value="InterPro"/>
</dbReference>
<dbReference type="EMBL" id="PYLO01000005">
    <property type="protein sequence ID" value="PST36202.1"/>
    <property type="molecule type" value="Genomic_DNA"/>
</dbReference>
<dbReference type="PROSITE" id="PS50110">
    <property type="entry name" value="RESPONSE_REGULATORY"/>
    <property type="match status" value="1"/>
</dbReference>
<keyword evidence="3" id="KW-0963">Cytoplasm</keyword>
<reference evidence="14 15" key="1">
    <citation type="submission" date="2018-03" db="EMBL/GenBank/DDBJ databases">
        <title>Lachnoclostridium SNUG30386 gen.nov., sp.nov., isolated from human faeces.</title>
        <authorList>
            <person name="Seo B."/>
            <person name="Jeon K."/>
            <person name="Ko G."/>
        </authorList>
    </citation>
    <scope>NUCLEOTIDE SEQUENCE [LARGE SCALE GENOMIC DNA]</scope>
    <source>
        <strain evidence="14 15">SNUG30386</strain>
    </source>
</reference>
<feature type="domain" description="HTH araC/xylS-type" evidence="12">
    <location>
        <begin position="437"/>
        <end position="536"/>
    </location>
</feature>
<evidence type="ECO:0000256" key="5">
    <source>
        <dbReference type="ARBA" id="ARBA00023012"/>
    </source>
</evidence>
<evidence type="ECO:0000256" key="1">
    <source>
        <dbReference type="ARBA" id="ARBA00004496"/>
    </source>
</evidence>
<accession>A0A2T3FLQ6</accession>
<gene>
    <name evidence="14" type="ORF">C7U56_13295</name>
</gene>
<evidence type="ECO:0000313" key="15">
    <source>
        <dbReference type="Proteomes" id="UP000241048"/>
    </source>
</evidence>
<dbReference type="GO" id="GO:0000160">
    <property type="term" value="P:phosphorelay signal transduction system"/>
    <property type="evidence" value="ECO:0007669"/>
    <property type="project" value="UniProtKB-KW"/>
</dbReference>
<sequence length="542" mass="62010">MNPYKIMLVDDEEEVRTSIIRKIDWQDAGFEVIGDAENGKEALEKIEQNEPDVVLTDIRMPYMDGLEMAENIRQRYPSIKIVIFSGFDEFEYAKKAIKLNVIEYILKPVNVEELTAILKKIKKNLDEEIEQKRNVTLLRESYIKSLPAIREHFLNDLIHGGMEEAQIEEKLNEYAIDVAGAVKWVIAAIHLEPDEKVDKAVSLHQQRELIPISVRNLIEEKLEGQYRFIVFHSSFETILLVAIDKDNTQTGLIALLGDICKETKKILEVSVTIGVGESCSSLTDLSRPCHTALNALGYRAITGSGGVICIGDMEPSGHEKLRFDSRMESELIAAVKFGPKEKIRSVIDGIVSRMEDARVHYRQYQAYVLAIINVLTQLSQQYDLRISEMFGVENDYFEILGRVQKMENVRPYLTEVALKMNAGMEEERSNTTKNVIREAKQYIQDNFQDPDLSVEKICRHLHMSPAYFSTMFKKETGQAYIAYLTDVRLGRAVELLMATDDKTYIIAEKVGYPEQNYFSYVFKKKFGVSPTRYRTAHRSGEA</sequence>
<keyword evidence="15" id="KW-1185">Reference proteome</keyword>
<keyword evidence="4 10" id="KW-0597">Phosphoprotein</keyword>
<feature type="modified residue" description="4-aspartylphosphate" evidence="10">
    <location>
        <position position="57"/>
    </location>
</feature>
<comment type="subcellular location">
    <subcellularLocation>
        <location evidence="1">Cytoplasm</location>
    </subcellularLocation>
</comment>
<evidence type="ECO:0000256" key="11">
    <source>
        <dbReference type="SAM" id="Coils"/>
    </source>
</evidence>
<keyword evidence="7 14" id="KW-0238">DNA-binding</keyword>
<dbReference type="SUPFAM" id="SSF46689">
    <property type="entry name" value="Homeodomain-like"/>
    <property type="match status" value="2"/>
</dbReference>
<evidence type="ECO:0000259" key="12">
    <source>
        <dbReference type="PROSITE" id="PS01124"/>
    </source>
</evidence>
<dbReference type="SUPFAM" id="SSF52172">
    <property type="entry name" value="CheY-like"/>
    <property type="match status" value="1"/>
</dbReference>
<evidence type="ECO:0000256" key="10">
    <source>
        <dbReference type="PROSITE-ProRule" id="PRU00169"/>
    </source>
</evidence>
<keyword evidence="8" id="KW-0804">Transcription</keyword>
<proteinExistence type="predicted"/>